<evidence type="ECO:0000313" key="4">
    <source>
        <dbReference type="Proteomes" id="UP000245207"/>
    </source>
</evidence>
<proteinExistence type="inferred from homology"/>
<dbReference type="Pfam" id="PF04520">
    <property type="entry name" value="Senescence_reg"/>
    <property type="match status" value="1"/>
</dbReference>
<reference evidence="3 4" key="1">
    <citation type="journal article" date="2018" name="Mol. Plant">
        <title>The genome of Artemisia annua provides insight into the evolution of Asteraceae family and artemisinin biosynthesis.</title>
        <authorList>
            <person name="Shen Q."/>
            <person name="Zhang L."/>
            <person name="Liao Z."/>
            <person name="Wang S."/>
            <person name="Yan T."/>
            <person name="Shi P."/>
            <person name="Liu M."/>
            <person name="Fu X."/>
            <person name="Pan Q."/>
            <person name="Wang Y."/>
            <person name="Lv Z."/>
            <person name="Lu X."/>
            <person name="Zhang F."/>
            <person name="Jiang W."/>
            <person name="Ma Y."/>
            <person name="Chen M."/>
            <person name="Hao X."/>
            <person name="Li L."/>
            <person name="Tang Y."/>
            <person name="Lv G."/>
            <person name="Zhou Y."/>
            <person name="Sun X."/>
            <person name="Brodelius P.E."/>
            <person name="Rose J.K.C."/>
            <person name="Tang K."/>
        </authorList>
    </citation>
    <scope>NUCLEOTIDE SEQUENCE [LARGE SCALE GENOMIC DNA]</scope>
    <source>
        <strain evidence="4">cv. Huhao1</strain>
        <tissue evidence="3">Leaf</tissue>
    </source>
</reference>
<evidence type="ECO:0000256" key="1">
    <source>
        <dbReference type="ARBA" id="ARBA00034773"/>
    </source>
</evidence>
<evidence type="ECO:0000256" key="2">
    <source>
        <dbReference type="SAM" id="MobiDB-lite"/>
    </source>
</evidence>
<protein>
    <submittedName>
        <fullName evidence="3">Senescence regulator S40</fullName>
    </submittedName>
</protein>
<feature type="region of interest" description="Disordered" evidence="2">
    <location>
        <begin position="48"/>
        <end position="73"/>
    </location>
</feature>
<comment type="similarity">
    <text evidence="1">Belongs to the senescence regulator S40 family.</text>
</comment>
<feature type="region of interest" description="Disordered" evidence="2">
    <location>
        <begin position="86"/>
        <end position="114"/>
    </location>
</feature>
<sequence length="199" mass="22143">MSYQQWKDQDYAEDNKSMLVANEFDPIKKDKKEVFVGQQLVNVPYFPVNQQPSFLHGNPPPSSPPYRKKSQPDLTDFEFDESDVIFSSSSDSTDNDVIVSSPSPENVSTSPPVNRSYNSGIYAALSEDQPPFVKRRGVKSPSRAVTVAREVNKPVAARRSSAPVNVPVWPKSKQRKSFYLGANGFCDSLVLTAVAILRK</sequence>
<name>A0A2U1Q0H5_ARTAN</name>
<gene>
    <name evidence="3" type="ORF">CTI12_AA050240</name>
</gene>
<accession>A0A2U1Q0H5</accession>
<keyword evidence="4" id="KW-1185">Reference proteome</keyword>
<comment type="caution">
    <text evidence="3">The sequence shown here is derived from an EMBL/GenBank/DDBJ whole genome shotgun (WGS) entry which is preliminary data.</text>
</comment>
<feature type="compositionally biased region" description="Polar residues" evidence="2">
    <location>
        <begin position="102"/>
        <end position="114"/>
    </location>
</feature>
<dbReference type="AlphaFoldDB" id="A0A2U1Q0H5"/>
<dbReference type="OrthoDB" id="1927868at2759"/>
<organism evidence="3 4">
    <name type="scientific">Artemisia annua</name>
    <name type="common">Sweet wormwood</name>
    <dbReference type="NCBI Taxonomy" id="35608"/>
    <lineage>
        <taxon>Eukaryota</taxon>
        <taxon>Viridiplantae</taxon>
        <taxon>Streptophyta</taxon>
        <taxon>Embryophyta</taxon>
        <taxon>Tracheophyta</taxon>
        <taxon>Spermatophyta</taxon>
        <taxon>Magnoliopsida</taxon>
        <taxon>eudicotyledons</taxon>
        <taxon>Gunneridae</taxon>
        <taxon>Pentapetalae</taxon>
        <taxon>asterids</taxon>
        <taxon>campanulids</taxon>
        <taxon>Asterales</taxon>
        <taxon>Asteraceae</taxon>
        <taxon>Asteroideae</taxon>
        <taxon>Anthemideae</taxon>
        <taxon>Artemisiinae</taxon>
        <taxon>Artemisia</taxon>
    </lineage>
</organism>
<dbReference type="InterPro" id="IPR007608">
    <property type="entry name" value="Senescence_reg_S40"/>
</dbReference>
<dbReference type="GO" id="GO:0010150">
    <property type="term" value="P:leaf senescence"/>
    <property type="evidence" value="ECO:0007669"/>
    <property type="project" value="UniProtKB-ARBA"/>
</dbReference>
<dbReference type="Proteomes" id="UP000245207">
    <property type="component" value="Unassembled WGS sequence"/>
</dbReference>
<feature type="compositionally biased region" description="Low complexity" evidence="2">
    <location>
        <begin position="86"/>
        <end position="101"/>
    </location>
</feature>
<dbReference type="EMBL" id="PKPP01000537">
    <property type="protein sequence ID" value="PWA91531.1"/>
    <property type="molecule type" value="Genomic_DNA"/>
</dbReference>
<evidence type="ECO:0000313" key="3">
    <source>
        <dbReference type="EMBL" id="PWA91531.1"/>
    </source>
</evidence>